<organism evidence="1 2">
    <name type="scientific">Molossus molossus</name>
    <name type="common">Pallas' mastiff bat</name>
    <name type="synonym">Vespertilio molossus</name>
    <dbReference type="NCBI Taxonomy" id="27622"/>
    <lineage>
        <taxon>Eukaryota</taxon>
        <taxon>Metazoa</taxon>
        <taxon>Chordata</taxon>
        <taxon>Craniata</taxon>
        <taxon>Vertebrata</taxon>
        <taxon>Euteleostomi</taxon>
        <taxon>Mammalia</taxon>
        <taxon>Eutheria</taxon>
        <taxon>Laurasiatheria</taxon>
        <taxon>Chiroptera</taxon>
        <taxon>Yangochiroptera</taxon>
        <taxon>Molossidae</taxon>
        <taxon>Molossus</taxon>
    </lineage>
</organism>
<reference evidence="1 2" key="1">
    <citation type="journal article" date="2020" name="Nature">
        <title>Six reference-quality genomes reveal evolution of bat adaptations.</title>
        <authorList>
            <person name="Jebb D."/>
            <person name="Huang Z."/>
            <person name="Pippel M."/>
            <person name="Hughes G.M."/>
            <person name="Lavrichenko K."/>
            <person name="Devanna P."/>
            <person name="Winkler S."/>
            <person name="Jermiin L.S."/>
            <person name="Skirmuntt E.C."/>
            <person name="Katzourakis A."/>
            <person name="Burkitt-Gray L."/>
            <person name="Ray D.A."/>
            <person name="Sullivan K.A.M."/>
            <person name="Roscito J.G."/>
            <person name="Kirilenko B.M."/>
            <person name="Davalos L.M."/>
            <person name="Corthals A.P."/>
            <person name="Power M.L."/>
            <person name="Jones G."/>
            <person name="Ransome R.D."/>
            <person name="Dechmann D.K.N."/>
            <person name="Locatelli A.G."/>
            <person name="Puechmaille S.J."/>
            <person name="Fedrigo O."/>
            <person name="Jarvis E.D."/>
            <person name="Hiller M."/>
            <person name="Vernes S.C."/>
            <person name="Myers E.W."/>
            <person name="Teeling E.C."/>
        </authorList>
    </citation>
    <scope>NUCLEOTIDE SEQUENCE [LARGE SCALE GENOMIC DNA]</scope>
    <source>
        <strain evidence="1">MMolMol1</strain>
        <tissue evidence="1">Muscle</tissue>
    </source>
</reference>
<dbReference type="EMBL" id="JACASF010000017">
    <property type="protein sequence ID" value="KAF6425138.1"/>
    <property type="molecule type" value="Genomic_DNA"/>
</dbReference>
<dbReference type="Proteomes" id="UP000550707">
    <property type="component" value="Unassembled WGS sequence"/>
</dbReference>
<dbReference type="InParanoid" id="A0A7J8DPL3"/>
<keyword evidence="2" id="KW-1185">Reference proteome</keyword>
<evidence type="ECO:0000313" key="2">
    <source>
        <dbReference type="Proteomes" id="UP000550707"/>
    </source>
</evidence>
<evidence type="ECO:0000313" key="1">
    <source>
        <dbReference type="EMBL" id="KAF6425138.1"/>
    </source>
</evidence>
<proteinExistence type="predicted"/>
<accession>A0A7J8DPL3</accession>
<dbReference type="AlphaFoldDB" id="A0A7J8DPL3"/>
<name>A0A7J8DPL3_MOLMO</name>
<comment type="caution">
    <text evidence="1">The sequence shown here is derived from an EMBL/GenBank/DDBJ whole genome shotgun (WGS) entry which is preliminary data.</text>
</comment>
<sequence length="267" mass="28797">MPTASGQAAAGCRAVSSALCPLCERRRQCRRCGRCLHAGHPSAQDAPSRLLSRPRALLGELLLVLPCPPEPPVCKKVDAHLVMYHVLCSVSRNSFSGVFKEKCWLLPCVSLARSPCAPGFHPSERRTPAFGHWLRISYCLTSVVAGVQVTFNCPGLILTSSQRRVKRSISLRGVLPARCHTPSAAEAAPPPSFVWSFAHGAAVEVAGLCWGTAERPMLMVGTVRSGRCFSCGPGSCPLLGHGVLSRPCSAHFSIFHQLGLWKIYYKA</sequence>
<gene>
    <name evidence="1" type="ORF">HJG59_009206</name>
</gene>
<protein>
    <submittedName>
        <fullName evidence="1">Uncharacterized protein</fullName>
    </submittedName>
</protein>